<evidence type="ECO:0000313" key="6">
    <source>
        <dbReference type="Proteomes" id="UP000194137"/>
    </source>
</evidence>
<dbReference type="KEGG" id="psin:CAK95_21085"/>
<keyword evidence="2" id="KW-0175">Coiled coil</keyword>
<dbReference type="OrthoDB" id="9812991at2"/>
<dbReference type="AlphaFoldDB" id="A0A1W7A102"/>
<dbReference type="Pfam" id="PF01145">
    <property type="entry name" value="Band_7"/>
    <property type="match status" value="1"/>
</dbReference>
<dbReference type="PANTHER" id="PTHR42911">
    <property type="entry name" value="MODULATOR OF FTSH PROTEASE HFLC"/>
    <property type="match status" value="1"/>
</dbReference>
<feature type="region of interest" description="Disordered" evidence="3">
    <location>
        <begin position="286"/>
        <end position="306"/>
    </location>
</feature>
<dbReference type="SUPFAM" id="SSF117892">
    <property type="entry name" value="Band 7/SPFH domain"/>
    <property type="match status" value="1"/>
</dbReference>
<reference evidence="5 6" key="1">
    <citation type="submission" date="2017-05" db="EMBL/GenBank/DDBJ databases">
        <title>Full genome sequence of Pseudorhodoplanes sinuspersici.</title>
        <authorList>
            <person name="Dastgheib S.M.M."/>
            <person name="Shavandi M."/>
            <person name="Tirandaz H."/>
        </authorList>
    </citation>
    <scope>NUCLEOTIDE SEQUENCE [LARGE SCALE GENOMIC DNA]</scope>
    <source>
        <strain evidence="5 6">RIPI110</strain>
    </source>
</reference>
<evidence type="ECO:0000256" key="2">
    <source>
        <dbReference type="SAM" id="Coils"/>
    </source>
</evidence>
<evidence type="ECO:0000259" key="4">
    <source>
        <dbReference type="SMART" id="SM00244"/>
    </source>
</evidence>
<evidence type="ECO:0000256" key="1">
    <source>
        <dbReference type="ARBA" id="ARBA00004167"/>
    </source>
</evidence>
<comment type="subcellular location">
    <subcellularLocation>
        <location evidence="1">Membrane</location>
        <topology evidence="1">Single-pass membrane protein</topology>
    </subcellularLocation>
</comment>
<dbReference type="RefSeq" id="WP_086091561.1">
    <property type="nucleotide sequence ID" value="NZ_CP021112.1"/>
</dbReference>
<organism evidence="5 6">
    <name type="scientific">Pseudorhodoplanes sinuspersici</name>
    <dbReference type="NCBI Taxonomy" id="1235591"/>
    <lineage>
        <taxon>Bacteria</taxon>
        <taxon>Pseudomonadati</taxon>
        <taxon>Pseudomonadota</taxon>
        <taxon>Alphaproteobacteria</taxon>
        <taxon>Hyphomicrobiales</taxon>
        <taxon>Pseudorhodoplanes</taxon>
    </lineage>
</organism>
<feature type="domain" description="Band 7" evidence="4">
    <location>
        <begin position="19"/>
        <end position="181"/>
    </location>
</feature>
<keyword evidence="6" id="KW-1185">Reference proteome</keyword>
<dbReference type="SMART" id="SM00244">
    <property type="entry name" value="PHB"/>
    <property type="match status" value="1"/>
</dbReference>
<dbReference type="EMBL" id="CP021112">
    <property type="protein sequence ID" value="ARQ03101.1"/>
    <property type="molecule type" value="Genomic_DNA"/>
</dbReference>
<evidence type="ECO:0000313" key="5">
    <source>
        <dbReference type="EMBL" id="ARQ03101.1"/>
    </source>
</evidence>
<evidence type="ECO:0000256" key="3">
    <source>
        <dbReference type="SAM" id="MobiDB-lite"/>
    </source>
</evidence>
<dbReference type="InterPro" id="IPR000163">
    <property type="entry name" value="Prohibitin"/>
</dbReference>
<protein>
    <submittedName>
        <fullName evidence="5">Band 7 protein</fullName>
    </submittedName>
</protein>
<accession>A0A1W7A102</accession>
<dbReference type="CDD" id="cd03401">
    <property type="entry name" value="SPFH_prohibitin"/>
    <property type="match status" value="1"/>
</dbReference>
<dbReference type="PANTHER" id="PTHR42911:SF2">
    <property type="entry name" value="PROHIBITIN FAMILY PROTEIN"/>
    <property type="match status" value="1"/>
</dbReference>
<sequence length="306" mass="33126">MLIVGIAAIALLGASIVSGSWYTIDQRERGVILRNGKLIGTATPGLGFKLPFFDSIVKISLETQRVQFDKVNSYSRDQQPADLLISVNYRATEDKVDELYAQFGGIRGYADRVLLPKVQSESKIVFGQFNAVTAIQERGRLNAEVMAAVLKSAGGPVVIESVQIENLDFSKEYEKSIEQRMLAEVEVQRLRQNAEREKVQAEIVVTKATAEANAVRQRAQAESEAIRLRGEAEASAIRARGAALGDNPNLVTLVQAEKWDGRLPVTMLPGGAVPMLNLDQRAVAPASAPAPRASTSLSAPTTAIAR</sequence>
<gene>
    <name evidence="5" type="ORF">CAK95_21085</name>
</gene>
<dbReference type="Proteomes" id="UP000194137">
    <property type="component" value="Chromosome"/>
</dbReference>
<dbReference type="InterPro" id="IPR036013">
    <property type="entry name" value="Band_7/SPFH_dom_sf"/>
</dbReference>
<feature type="coiled-coil region" evidence="2">
    <location>
        <begin position="173"/>
        <end position="211"/>
    </location>
</feature>
<dbReference type="InterPro" id="IPR001107">
    <property type="entry name" value="Band_7"/>
</dbReference>
<dbReference type="Gene3D" id="3.30.479.30">
    <property type="entry name" value="Band 7 domain"/>
    <property type="match status" value="1"/>
</dbReference>
<proteinExistence type="predicted"/>
<name>A0A1W7A102_9HYPH</name>
<dbReference type="GO" id="GO:0016020">
    <property type="term" value="C:membrane"/>
    <property type="evidence" value="ECO:0007669"/>
    <property type="project" value="UniProtKB-SubCell"/>
</dbReference>
<dbReference type="STRING" id="1235591.CAK95_21085"/>